<evidence type="ECO:0000313" key="4">
    <source>
        <dbReference type="Proteomes" id="UP000010797"/>
    </source>
</evidence>
<dbReference type="RefSeq" id="WP_015262485.1">
    <property type="nucleotide sequence ID" value="NC_019903.1"/>
</dbReference>
<evidence type="ECO:0000256" key="1">
    <source>
        <dbReference type="SAM" id="Phobius"/>
    </source>
</evidence>
<keyword evidence="1" id="KW-0812">Transmembrane</keyword>
<dbReference type="KEGG" id="ddl:Desdi_2061"/>
<dbReference type="eggNOG" id="COG2234">
    <property type="taxonomic scope" value="Bacteria"/>
</dbReference>
<feature type="transmembrane region" description="Helical" evidence="1">
    <location>
        <begin position="378"/>
        <end position="399"/>
    </location>
</feature>
<feature type="transmembrane region" description="Helical" evidence="1">
    <location>
        <begin position="563"/>
        <end position="584"/>
    </location>
</feature>
<feature type="domain" description="Peptidase M28" evidence="2">
    <location>
        <begin position="117"/>
        <end position="310"/>
    </location>
</feature>
<dbReference type="EMBL" id="CP003344">
    <property type="protein sequence ID" value="AGA69505.1"/>
    <property type="molecule type" value="Genomic_DNA"/>
</dbReference>
<feature type="transmembrane region" description="Helical" evidence="1">
    <location>
        <begin position="477"/>
        <end position="504"/>
    </location>
</feature>
<reference evidence="4" key="1">
    <citation type="submission" date="2012-02" db="EMBL/GenBank/DDBJ databases">
        <title>Complete sequence of Desulfitobacterium dichloroeliminans LMG P-21439.</title>
        <authorList>
            <person name="Lucas S."/>
            <person name="Han J."/>
            <person name="Lapidus A."/>
            <person name="Cheng J.-F."/>
            <person name="Goodwin L."/>
            <person name="Pitluck S."/>
            <person name="Peters L."/>
            <person name="Ovchinnikova G."/>
            <person name="Teshima H."/>
            <person name="Detter J.C."/>
            <person name="Han C."/>
            <person name="Tapia R."/>
            <person name="Land M."/>
            <person name="Hauser L."/>
            <person name="Kyrpides N."/>
            <person name="Ivanova N."/>
            <person name="Pagani I."/>
            <person name="Kruse T."/>
            <person name="de Vos W.M."/>
            <person name="Boon N."/>
            <person name="Smidt H."/>
            <person name="Woyke T."/>
        </authorList>
    </citation>
    <scope>NUCLEOTIDE SEQUENCE [LARGE SCALE GENOMIC DNA]</scope>
    <source>
        <strain evidence="4">LMG P-21439 / DCA1</strain>
    </source>
</reference>
<keyword evidence="1" id="KW-0472">Membrane</keyword>
<dbReference type="STRING" id="871963.Desdi_2061"/>
<dbReference type="Gene3D" id="3.40.630.10">
    <property type="entry name" value="Zn peptidases"/>
    <property type="match status" value="1"/>
</dbReference>
<dbReference type="SUPFAM" id="SSF53187">
    <property type="entry name" value="Zn-dependent exopeptidases"/>
    <property type="match status" value="1"/>
</dbReference>
<organism evidence="3 4">
    <name type="scientific">Desulfitobacterium dichloroeliminans (strain LMG P-21439 / DCA1)</name>
    <dbReference type="NCBI Taxonomy" id="871963"/>
    <lineage>
        <taxon>Bacteria</taxon>
        <taxon>Bacillati</taxon>
        <taxon>Bacillota</taxon>
        <taxon>Clostridia</taxon>
        <taxon>Eubacteriales</taxon>
        <taxon>Desulfitobacteriaceae</taxon>
        <taxon>Desulfitobacterium</taxon>
    </lineage>
</organism>
<keyword evidence="4" id="KW-1185">Reference proteome</keyword>
<dbReference type="Proteomes" id="UP000010797">
    <property type="component" value="Chromosome"/>
</dbReference>
<dbReference type="AlphaFoldDB" id="L0F925"/>
<dbReference type="GO" id="GO:0004177">
    <property type="term" value="F:aminopeptidase activity"/>
    <property type="evidence" value="ECO:0007669"/>
    <property type="project" value="UniProtKB-KW"/>
</dbReference>
<dbReference type="Pfam" id="PF04389">
    <property type="entry name" value="Peptidase_M28"/>
    <property type="match status" value="1"/>
</dbReference>
<keyword evidence="3" id="KW-0031">Aminopeptidase</keyword>
<keyword evidence="1" id="KW-1133">Transmembrane helix</keyword>
<keyword evidence="3" id="KW-0645">Protease</keyword>
<dbReference type="GO" id="GO:0008235">
    <property type="term" value="F:metalloexopeptidase activity"/>
    <property type="evidence" value="ECO:0007669"/>
    <property type="project" value="InterPro"/>
</dbReference>
<proteinExistence type="predicted"/>
<accession>L0F925</accession>
<dbReference type="HOGENOM" id="CLU_365523_0_0_9"/>
<feature type="transmembrane region" description="Helical" evidence="1">
    <location>
        <begin position="419"/>
        <end position="438"/>
    </location>
</feature>
<name>L0F925_DESDL</name>
<sequence>MRKNRHGFLLLVIILFVFCSLTIKESITPQAGHVASTPVRGVAEFSADKAYEHIRHLSENIGPRPAGSKNEQKAAQYLYYILEQNGWKVREQPFSKIVVPNNPLKPEHKIQVINSRNIIAELPGKRPETILLGAHYDSVDVSAPGAIDNASGVGVLLEIARVLGKQEHEKSYQIVFFGAEESGLVGSSYYTAQSDLSAIQWMLNLDMVGIPLEIDIAGKTSTPPELVQQVIRIVRQEQIPFHVSRDFAVMTREGSQGGSSDFSPFLDQSIPALGLGIAGPADGSYHRPEDRIEKVTLQSLETMGQLISKLVEQVAVTGSGQKSWDTYYMPFQLGSYLFIIPTLGLRILFVLGVFLTIFTIVHSLRAKESLFTGDVKGYLFMGIGIPLAAVLVSLMSGTGEWLWQLIKGRMFIWQAYPEVFLVLRIILVVCSMLIALRILCSLPRLKEGKLYWLVGTVLLLLLTIVLGLYRIDLAFPFLFWLICFNLLLYFPSIIWVLIGPYFIYRTHWELLNSQQWSSFYETIHVYPLLFSLLYGMLLIPVLFGAMFAIGQGNRPWDKVLQRLSLPALVCCMSIILGAGLIPSYNKVHPQPIRVQTIWTAAEGVKLGISSSDTLPPNLIKGLDSKGLRLGEDRKNLELPIPDEKAPLQAEVSVSDTGERILNFKLAMKYSRDPYSVRIKLESHKPFTILEMDDFVPVAKLPRKISLEGKEHKGAYSLILERTPPHLGAIQWKIGATGIVRCSVEILLADPSPRYLIEIPQVSPNYEEVYLDVFEF</sequence>
<feature type="transmembrane region" description="Helical" evidence="1">
    <location>
        <begin position="525"/>
        <end position="551"/>
    </location>
</feature>
<dbReference type="InterPro" id="IPR045175">
    <property type="entry name" value="M28_fam"/>
</dbReference>
<feature type="transmembrane region" description="Helical" evidence="1">
    <location>
        <begin position="336"/>
        <end position="358"/>
    </location>
</feature>
<dbReference type="PANTHER" id="PTHR12147">
    <property type="entry name" value="METALLOPEPTIDASE M28 FAMILY MEMBER"/>
    <property type="match status" value="1"/>
</dbReference>
<evidence type="ECO:0000259" key="2">
    <source>
        <dbReference type="Pfam" id="PF04389"/>
    </source>
</evidence>
<keyword evidence="3" id="KW-0378">Hydrolase</keyword>
<evidence type="ECO:0000313" key="3">
    <source>
        <dbReference type="EMBL" id="AGA69505.1"/>
    </source>
</evidence>
<dbReference type="InterPro" id="IPR007484">
    <property type="entry name" value="Peptidase_M28"/>
</dbReference>
<dbReference type="OrthoDB" id="9762302at2"/>
<protein>
    <submittedName>
        <fullName evidence="3">Putative aminopeptidase</fullName>
    </submittedName>
</protein>
<dbReference type="PANTHER" id="PTHR12147:SF26">
    <property type="entry name" value="PEPTIDASE M28 DOMAIN-CONTAINING PROTEIN"/>
    <property type="match status" value="1"/>
</dbReference>
<dbReference type="GO" id="GO:0006508">
    <property type="term" value="P:proteolysis"/>
    <property type="evidence" value="ECO:0007669"/>
    <property type="project" value="InterPro"/>
</dbReference>
<gene>
    <name evidence="3" type="ordered locus">Desdi_2061</name>
</gene>
<feature type="transmembrane region" description="Helical" evidence="1">
    <location>
        <begin position="450"/>
        <end position="471"/>
    </location>
</feature>